<protein>
    <submittedName>
        <fullName evidence="1">Uncharacterized protein</fullName>
    </submittedName>
</protein>
<proteinExistence type="predicted"/>
<reference evidence="1 2" key="1">
    <citation type="journal article" date="2012" name="Proc. Natl. Acad. Sci. U.S.A.">
        <title>Genome streamlining and chemical defense in a coral reef symbiosis.</title>
        <authorList>
            <person name="Kwan J.C."/>
            <person name="Donia M.S."/>
            <person name="Han A.W."/>
            <person name="Hirose E."/>
            <person name="Haygood M.G."/>
            <person name="Schmidt E.W."/>
        </authorList>
    </citation>
    <scope>NUCLEOTIDE SEQUENCE [LARGE SCALE GENOMIC DNA]</scope>
    <source>
        <strain evidence="1 2">L2</strain>
    </source>
</reference>
<gene>
    <name evidence="1" type="ORF">A1OE_605</name>
</gene>
<dbReference type="KEGG" id="thal:A1OE_605"/>
<dbReference type="AlphaFoldDB" id="K7YGU7"/>
<evidence type="ECO:0000313" key="1">
    <source>
        <dbReference type="EMBL" id="AFX98795.1"/>
    </source>
</evidence>
<accession>K7YGU7</accession>
<sequence>MRYNQHSIHCADILLKERYSGNSKELWSKNYLTTIVILKICI</sequence>
<dbReference type="HOGENOM" id="CLU_3248750_0_0_5"/>
<organism evidence="1 2">
    <name type="scientific">Candidatus Endolissoclinum faulkneri L2</name>
    <dbReference type="NCBI Taxonomy" id="1193729"/>
    <lineage>
        <taxon>Bacteria</taxon>
        <taxon>Pseudomonadati</taxon>
        <taxon>Pseudomonadota</taxon>
        <taxon>Alphaproteobacteria</taxon>
        <taxon>Rhodospirillales</taxon>
        <taxon>Rhodospirillaceae</taxon>
        <taxon>Candidatus Endolissoclinum</taxon>
    </lineage>
</organism>
<keyword evidence="2" id="KW-1185">Reference proteome</keyword>
<dbReference type="Proteomes" id="UP000010077">
    <property type="component" value="Chromosome"/>
</dbReference>
<evidence type="ECO:0000313" key="2">
    <source>
        <dbReference type="Proteomes" id="UP000010077"/>
    </source>
</evidence>
<dbReference type="EMBL" id="CP003539">
    <property type="protein sequence ID" value="AFX98795.1"/>
    <property type="molecule type" value="Genomic_DNA"/>
</dbReference>
<name>K7YGU7_9PROT</name>